<feature type="compositionally biased region" description="Basic residues" evidence="1">
    <location>
        <begin position="38"/>
        <end position="54"/>
    </location>
</feature>
<dbReference type="RefSeq" id="WP_145457642.1">
    <property type="nucleotide sequence ID" value="NZ_CP036317.1"/>
</dbReference>
<feature type="compositionally biased region" description="Basic and acidic residues" evidence="1">
    <location>
        <begin position="55"/>
        <end position="70"/>
    </location>
</feature>
<reference evidence="2 3" key="1">
    <citation type="submission" date="2019-02" db="EMBL/GenBank/DDBJ databases">
        <title>Deep-cultivation of Planctomycetes and their phenomic and genomic characterization uncovers novel biology.</title>
        <authorList>
            <person name="Wiegand S."/>
            <person name="Jogler M."/>
            <person name="Boedeker C."/>
            <person name="Pinto D."/>
            <person name="Vollmers J."/>
            <person name="Rivas-Marin E."/>
            <person name="Kohn T."/>
            <person name="Peeters S.H."/>
            <person name="Heuer A."/>
            <person name="Rast P."/>
            <person name="Oberbeckmann S."/>
            <person name="Bunk B."/>
            <person name="Jeske O."/>
            <person name="Meyerdierks A."/>
            <person name="Storesund J.E."/>
            <person name="Kallscheuer N."/>
            <person name="Luecker S."/>
            <person name="Lage O.M."/>
            <person name="Pohl T."/>
            <person name="Merkel B.J."/>
            <person name="Hornburger P."/>
            <person name="Mueller R.-W."/>
            <person name="Bruemmer F."/>
            <person name="Labrenz M."/>
            <person name="Spormann A.M."/>
            <person name="Op den Camp H."/>
            <person name="Overmann J."/>
            <person name="Amann R."/>
            <person name="Jetten M.S.M."/>
            <person name="Mascher T."/>
            <person name="Medema M.H."/>
            <person name="Devos D.P."/>
            <person name="Kaster A.-K."/>
            <person name="Ovreas L."/>
            <person name="Rohde M."/>
            <person name="Galperin M.Y."/>
            <person name="Jogler C."/>
        </authorList>
    </citation>
    <scope>NUCLEOTIDE SEQUENCE [LARGE SCALE GENOMIC DNA]</scope>
    <source>
        <strain evidence="2 3">Pan153</strain>
    </source>
</reference>
<dbReference type="OrthoDB" id="9954940at2"/>
<sequence length="107" mass="12068">MNVTSGGEPGFEDFLWTSPEMISINIPTAENSPMVNKKQQKKKDREKRVAKKKHLESVKKKTQEKTKQESKQPVTARTQIMQSAVPKGDQGAKGNQKNTFMHRRTGG</sequence>
<dbReference type="AlphaFoldDB" id="A0A518FTK4"/>
<feature type="region of interest" description="Disordered" evidence="1">
    <location>
        <begin position="25"/>
        <end position="107"/>
    </location>
</feature>
<name>A0A518FTK4_9PLAN</name>
<protein>
    <submittedName>
        <fullName evidence="2">Uncharacterized protein</fullName>
    </submittedName>
</protein>
<dbReference type="Proteomes" id="UP000320839">
    <property type="component" value="Chromosome"/>
</dbReference>
<evidence type="ECO:0000313" key="3">
    <source>
        <dbReference type="Proteomes" id="UP000320839"/>
    </source>
</evidence>
<evidence type="ECO:0000256" key="1">
    <source>
        <dbReference type="SAM" id="MobiDB-lite"/>
    </source>
</evidence>
<accession>A0A518FTK4</accession>
<feature type="compositionally biased region" description="Polar residues" evidence="1">
    <location>
        <begin position="25"/>
        <end position="34"/>
    </location>
</feature>
<gene>
    <name evidence="2" type="ORF">Pan153_43400</name>
</gene>
<feature type="compositionally biased region" description="Polar residues" evidence="1">
    <location>
        <begin position="73"/>
        <end position="82"/>
    </location>
</feature>
<proteinExistence type="predicted"/>
<evidence type="ECO:0000313" key="2">
    <source>
        <dbReference type="EMBL" id="QDV19674.1"/>
    </source>
</evidence>
<organism evidence="2 3">
    <name type="scientific">Gimesia panareensis</name>
    <dbReference type="NCBI Taxonomy" id="2527978"/>
    <lineage>
        <taxon>Bacteria</taxon>
        <taxon>Pseudomonadati</taxon>
        <taxon>Planctomycetota</taxon>
        <taxon>Planctomycetia</taxon>
        <taxon>Planctomycetales</taxon>
        <taxon>Planctomycetaceae</taxon>
        <taxon>Gimesia</taxon>
    </lineage>
</organism>
<dbReference type="EMBL" id="CP036317">
    <property type="protein sequence ID" value="QDV19674.1"/>
    <property type="molecule type" value="Genomic_DNA"/>
</dbReference>